<organism evidence="2 3">
    <name type="scientific">Trifolium pratense</name>
    <name type="common">Red clover</name>
    <dbReference type="NCBI Taxonomy" id="57577"/>
    <lineage>
        <taxon>Eukaryota</taxon>
        <taxon>Viridiplantae</taxon>
        <taxon>Streptophyta</taxon>
        <taxon>Embryophyta</taxon>
        <taxon>Tracheophyta</taxon>
        <taxon>Spermatophyta</taxon>
        <taxon>Magnoliopsida</taxon>
        <taxon>eudicotyledons</taxon>
        <taxon>Gunneridae</taxon>
        <taxon>Pentapetalae</taxon>
        <taxon>rosids</taxon>
        <taxon>fabids</taxon>
        <taxon>Fabales</taxon>
        <taxon>Fabaceae</taxon>
        <taxon>Papilionoideae</taxon>
        <taxon>50 kb inversion clade</taxon>
        <taxon>NPAAA clade</taxon>
        <taxon>Hologalegina</taxon>
        <taxon>IRL clade</taxon>
        <taxon>Trifolieae</taxon>
        <taxon>Trifolium</taxon>
    </lineage>
</organism>
<gene>
    <name evidence="2" type="ORF">L195_g062439</name>
</gene>
<comment type="caution">
    <text evidence="2">The sequence shown here is derived from an EMBL/GenBank/DDBJ whole genome shotgun (WGS) entry which is preliminary data.</text>
</comment>
<feature type="compositionally biased region" description="Polar residues" evidence="1">
    <location>
        <begin position="1"/>
        <end position="23"/>
    </location>
</feature>
<accession>A0A2K3KFN3</accession>
<proteinExistence type="predicted"/>
<evidence type="ECO:0000313" key="2">
    <source>
        <dbReference type="EMBL" id="PNX65114.1"/>
    </source>
</evidence>
<protein>
    <submittedName>
        <fullName evidence="2">Uncharacterized protein</fullName>
    </submittedName>
</protein>
<dbReference type="EMBL" id="ASHM01174902">
    <property type="protein sequence ID" value="PNX65114.1"/>
    <property type="molecule type" value="Genomic_DNA"/>
</dbReference>
<evidence type="ECO:0000313" key="3">
    <source>
        <dbReference type="Proteomes" id="UP000236291"/>
    </source>
</evidence>
<reference evidence="2 3" key="2">
    <citation type="journal article" date="2017" name="Front. Plant Sci.">
        <title>Gene Classification and Mining of Molecular Markers Useful in Red Clover (Trifolium pratense) Breeding.</title>
        <authorList>
            <person name="Istvanek J."/>
            <person name="Dluhosova J."/>
            <person name="Dluhos P."/>
            <person name="Patkova L."/>
            <person name="Nedelnik J."/>
            <person name="Repkova J."/>
        </authorList>
    </citation>
    <scope>NUCLEOTIDE SEQUENCE [LARGE SCALE GENOMIC DNA]</scope>
    <source>
        <strain evidence="3">cv. Tatra</strain>
        <tissue evidence="2">Young leaves</tissue>
    </source>
</reference>
<dbReference type="Proteomes" id="UP000236291">
    <property type="component" value="Unassembled WGS sequence"/>
</dbReference>
<reference evidence="2 3" key="1">
    <citation type="journal article" date="2014" name="Am. J. Bot.">
        <title>Genome assembly and annotation for red clover (Trifolium pratense; Fabaceae).</title>
        <authorList>
            <person name="Istvanek J."/>
            <person name="Jaros M."/>
            <person name="Krenek A."/>
            <person name="Repkova J."/>
        </authorList>
    </citation>
    <scope>NUCLEOTIDE SEQUENCE [LARGE SCALE GENOMIC DNA]</scope>
    <source>
        <strain evidence="3">cv. Tatra</strain>
        <tissue evidence="2">Young leaves</tissue>
    </source>
</reference>
<evidence type="ECO:0000256" key="1">
    <source>
        <dbReference type="SAM" id="MobiDB-lite"/>
    </source>
</evidence>
<feature type="region of interest" description="Disordered" evidence="1">
    <location>
        <begin position="1"/>
        <end position="66"/>
    </location>
</feature>
<dbReference type="AlphaFoldDB" id="A0A2K3KFN3"/>
<feature type="non-terminal residue" evidence="2">
    <location>
        <position position="90"/>
    </location>
</feature>
<sequence>MGVANEQNQPFEGEHSNTNQPQPSGIGHEFGSIDTNEIFDSNDDDAQTGDSFDGEGTSVSKPPPSIVLPAELARELRDLAPEDALSKLLS</sequence>
<name>A0A2K3KFN3_TRIPR</name>